<feature type="chain" id="PRO_5022136514" description="Ice-binding protein C-terminal domain-containing protein" evidence="1">
    <location>
        <begin position="21"/>
        <end position="212"/>
    </location>
</feature>
<keyword evidence="4" id="KW-1185">Reference proteome</keyword>
<dbReference type="NCBIfam" id="TIGR02595">
    <property type="entry name" value="PEP_CTERM"/>
    <property type="match status" value="1"/>
</dbReference>
<dbReference type="EMBL" id="CP036298">
    <property type="protein sequence ID" value="QDV27617.1"/>
    <property type="molecule type" value="Genomic_DNA"/>
</dbReference>
<sequence precursor="true">MLRFYIALTALVCLPVPCWADYQFEFDQATDFDSSQAGNLVSVDLFLSEIGGDVTFNGTNKVEFNLTAGAGGSTITGFNVNDAFGGNPFLPGAESSTAAAIQGGVAVRLYNVGGVAPTNGRVLLGQLGLQLGATGSATPLSFEGQLATPVSEPGRNILAFIIGSGATPVALDSQVFSPGNSYSVNVAAVPEPGSVGLFGALLLGASFYRRKS</sequence>
<name>A0A518GGD0_9BACT</name>
<dbReference type="Proteomes" id="UP000318017">
    <property type="component" value="Chromosome"/>
</dbReference>
<evidence type="ECO:0000256" key="1">
    <source>
        <dbReference type="SAM" id="SignalP"/>
    </source>
</evidence>
<gene>
    <name evidence="3" type="ORF">Q31a_60090</name>
</gene>
<keyword evidence="1" id="KW-0732">Signal</keyword>
<feature type="signal peptide" evidence="1">
    <location>
        <begin position="1"/>
        <end position="20"/>
    </location>
</feature>
<reference evidence="3 4" key="1">
    <citation type="submission" date="2019-02" db="EMBL/GenBank/DDBJ databases">
        <title>Deep-cultivation of Planctomycetes and their phenomic and genomic characterization uncovers novel biology.</title>
        <authorList>
            <person name="Wiegand S."/>
            <person name="Jogler M."/>
            <person name="Boedeker C."/>
            <person name="Pinto D."/>
            <person name="Vollmers J."/>
            <person name="Rivas-Marin E."/>
            <person name="Kohn T."/>
            <person name="Peeters S.H."/>
            <person name="Heuer A."/>
            <person name="Rast P."/>
            <person name="Oberbeckmann S."/>
            <person name="Bunk B."/>
            <person name="Jeske O."/>
            <person name="Meyerdierks A."/>
            <person name="Storesund J.E."/>
            <person name="Kallscheuer N."/>
            <person name="Luecker S."/>
            <person name="Lage O.M."/>
            <person name="Pohl T."/>
            <person name="Merkel B.J."/>
            <person name="Hornburger P."/>
            <person name="Mueller R.-W."/>
            <person name="Bruemmer F."/>
            <person name="Labrenz M."/>
            <person name="Spormann A.M."/>
            <person name="Op den Camp H."/>
            <person name="Overmann J."/>
            <person name="Amann R."/>
            <person name="Jetten M.S.M."/>
            <person name="Mascher T."/>
            <person name="Medema M.H."/>
            <person name="Devos D.P."/>
            <person name="Kaster A.-K."/>
            <person name="Ovreas L."/>
            <person name="Rohde M."/>
            <person name="Galperin M.Y."/>
            <person name="Jogler C."/>
        </authorList>
    </citation>
    <scope>NUCLEOTIDE SEQUENCE [LARGE SCALE GENOMIC DNA]</scope>
    <source>
        <strain evidence="3 4">Q31a</strain>
    </source>
</reference>
<evidence type="ECO:0000259" key="2">
    <source>
        <dbReference type="Pfam" id="PF07589"/>
    </source>
</evidence>
<organism evidence="3 4">
    <name type="scientific">Aureliella helgolandensis</name>
    <dbReference type="NCBI Taxonomy" id="2527968"/>
    <lineage>
        <taxon>Bacteria</taxon>
        <taxon>Pseudomonadati</taxon>
        <taxon>Planctomycetota</taxon>
        <taxon>Planctomycetia</taxon>
        <taxon>Pirellulales</taxon>
        <taxon>Pirellulaceae</taxon>
        <taxon>Aureliella</taxon>
    </lineage>
</organism>
<accession>A0A518GGD0</accession>
<evidence type="ECO:0000313" key="3">
    <source>
        <dbReference type="EMBL" id="QDV27617.1"/>
    </source>
</evidence>
<dbReference type="Pfam" id="PF07589">
    <property type="entry name" value="PEP-CTERM"/>
    <property type="match status" value="1"/>
</dbReference>
<dbReference type="KEGG" id="ahel:Q31a_60090"/>
<evidence type="ECO:0000313" key="4">
    <source>
        <dbReference type="Proteomes" id="UP000318017"/>
    </source>
</evidence>
<dbReference type="InterPro" id="IPR013424">
    <property type="entry name" value="Ice-binding_C"/>
</dbReference>
<proteinExistence type="predicted"/>
<protein>
    <recommendedName>
        <fullName evidence="2">Ice-binding protein C-terminal domain-containing protein</fullName>
    </recommendedName>
</protein>
<dbReference type="AlphaFoldDB" id="A0A518GGD0"/>
<feature type="domain" description="Ice-binding protein C-terminal" evidence="2">
    <location>
        <begin position="188"/>
        <end position="210"/>
    </location>
</feature>
<dbReference type="RefSeq" id="WP_145085280.1">
    <property type="nucleotide sequence ID" value="NZ_CP036298.1"/>
</dbReference>